<protein>
    <submittedName>
        <fullName evidence="5">Twin-arginine translocation pathway signal</fullName>
    </submittedName>
</protein>
<evidence type="ECO:0000256" key="2">
    <source>
        <dbReference type="SAM" id="SignalP"/>
    </source>
</evidence>
<feature type="domain" description="3-keto-alpha-glucoside-1,2-lyase/3-keto-2-hydroxy-glucal hydratase" evidence="3">
    <location>
        <begin position="1011"/>
        <end position="1196"/>
    </location>
</feature>
<dbReference type="Proteomes" id="UP000011885">
    <property type="component" value="Unassembled WGS sequence"/>
</dbReference>
<feature type="chain" id="PRO_5004072633" evidence="2">
    <location>
        <begin position="25"/>
        <end position="1199"/>
    </location>
</feature>
<evidence type="ECO:0000259" key="4">
    <source>
        <dbReference type="Pfam" id="PF09423"/>
    </source>
</evidence>
<feature type="domain" description="3-keto-alpha-glucoside-1,2-lyase/3-keto-2-hydroxy-glucal hydratase" evidence="3">
    <location>
        <begin position="792"/>
        <end position="992"/>
    </location>
</feature>
<dbReference type="SUPFAM" id="SSF56300">
    <property type="entry name" value="Metallo-dependent phosphatases"/>
    <property type="match status" value="1"/>
</dbReference>
<dbReference type="RefSeq" id="WP_008684420.1">
    <property type="nucleotide sequence ID" value="NZ_ANOH01000341.1"/>
</dbReference>
<dbReference type="InterPro" id="IPR052900">
    <property type="entry name" value="Phospholipid_Metab_Enz"/>
</dbReference>
<dbReference type="Pfam" id="PF09423">
    <property type="entry name" value="PhoD"/>
    <property type="match status" value="1"/>
</dbReference>
<dbReference type="InterPro" id="IPR010496">
    <property type="entry name" value="AL/BT2_dom"/>
</dbReference>
<reference evidence="5 6" key="1">
    <citation type="journal article" date="2013" name="Mar. Genomics">
        <title>Expression of sulfatases in Rhodopirellula baltica and the diversity of sulfatases in the genus Rhodopirellula.</title>
        <authorList>
            <person name="Wegner C.E."/>
            <person name="Richter-Heitmann T."/>
            <person name="Klindworth A."/>
            <person name="Klockow C."/>
            <person name="Richter M."/>
            <person name="Achstetter T."/>
            <person name="Glockner F.O."/>
            <person name="Harder J."/>
        </authorList>
    </citation>
    <scope>NUCLEOTIDE SEQUENCE [LARGE SCALE GENOMIC DNA]</scope>
    <source>
        <strain evidence="5 6">SM41</strain>
    </source>
</reference>
<dbReference type="InterPro" id="IPR038607">
    <property type="entry name" value="PhoD-like_sf"/>
</dbReference>
<dbReference type="PANTHER" id="PTHR43606">
    <property type="entry name" value="PHOSPHATASE, PUTATIVE (AFU_ORTHOLOGUE AFUA_6G08710)-RELATED"/>
    <property type="match status" value="1"/>
</dbReference>
<keyword evidence="2" id="KW-0732">Signal</keyword>
<accession>M5TWJ4</accession>
<keyword evidence="6" id="KW-1185">Reference proteome</keyword>
<dbReference type="OrthoDB" id="9761852at2"/>
<dbReference type="Pfam" id="PF06439">
    <property type="entry name" value="3keto-disac_hyd"/>
    <property type="match status" value="2"/>
</dbReference>
<feature type="region of interest" description="Disordered" evidence="1">
    <location>
        <begin position="470"/>
        <end position="490"/>
    </location>
</feature>
<dbReference type="InterPro" id="IPR018946">
    <property type="entry name" value="PhoD-like_MPP"/>
</dbReference>
<dbReference type="PANTHER" id="PTHR43606:SF2">
    <property type="entry name" value="ALKALINE PHOSPHATASE FAMILY PROTEIN (AFU_ORTHOLOGUE AFUA_5G03860)"/>
    <property type="match status" value="1"/>
</dbReference>
<dbReference type="PATRIC" id="fig|1263870.3.peg.5205"/>
<dbReference type="Gene3D" id="3.60.21.70">
    <property type="entry name" value="PhoD-like phosphatase"/>
    <property type="match status" value="1"/>
</dbReference>
<organism evidence="5 6">
    <name type="scientific">Rhodopirellula sallentina SM41</name>
    <dbReference type="NCBI Taxonomy" id="1263870"/>
    <lineage>
        <taxon>Bacteria</taxon>
        <taxon>Pseudomonadati</taxon>
        <taxon>Planctomycetota</taxon>
        <taxon>Planctomycetia</taxon>
        <taxon>Pirellulales</taxon>
        <taxon>Pirellulaceae</taxon>
        <taxon>Rhodopirellula</taxon>
    </lineage>
</organism>
<dbReference type="EMBL" id="ANOH01000341">
    <property type="protein sequence ID" value="EMI53582.1"/>
    <property type="molecule type" value="Genomic_DNA"/>
</dbReference>
<name>M5TWJ4_9BACT</name>
<dbReference type="GO" id="GO:0016787">
    <property type="term" value="F:hydrolase activity"/>
    <property type="evidence" value="ECO:0007669"/>
    <property type="project" value="InterPro"/>
</dbReference>
<comment type="caution">
    <text evidence="5">The sequence shown here is derived from an EMBL/GenBank/DDBJ whole genome shotgun (WGS) entry which is preliminary data.</text>
</comment>
<evidence type="ECO:0000256" key="1">
    <source>
        <dbReference type="SAM" id="MobiDB-lite"/>
    </source>
</evidence>
<dbReference type="InterPro" id="IPR029052">
    <property type="entry name" value="Metallo-depent_PP-like"/>
</dbReference>
<gene>
    <name evidence="5" type="ORF">RSSM_04922</name>
</gene>
<evidence type="ECO:0000313" key="6">
    <source>
        <dbReference type="Proteomes" id="UP000011885"/>
    </source>
</evidence>
<dbReference type="AlphaFoldDB" id="M5TWJ4"/>
<evidence type="ECO:0000313" key="5">
    <source>
        <dbReference type="EMBL" id="EMI53582.1"/>
    </source>
</evidence>
<evidence type="ECO:0000259" key="3">
    <source>
        <dbReference type="Pfam" id="PF06439"/>
    </source>
</evidence>
<sequence>MYNRRQSLKLLGALSGTIVAPAIAEEGQATDTQDSTGLDVNPHQSTWQQDLDRIWLGAKYWANPMENWAVVDGAAELVSAAGYRNVHLLTHQLTNPAGSFRMQAAVSEVQHGDVDSSVGFLIGVRSELNELKSNCFAANNGPRKTKSAGGAISSGPVVAGVRDGELFINESAVKFSGDVALGDVTIEVTGTPQGDNIELTLNAFDSQQDSVGSMTALVKPDVLLGNVAIGCNLFSNFRVRKGMSRYRIRQWNVSGDAFSVDPDAAWGPILWTMYSLSDSRSDEGFVLKLTALTPPLGEDDSDEVRLEVQRDGQWESIADAKLDHDAWTGTFRIANWDASTDVPFRVVYQQSYRDGEPSQHEWTGTIKANPTGRPLKFAGLTCQHDSGFPYAPVAENLMRLDPDLLYFSGDQLYEGNGGYSIIREPAEKAIVNYLRKFYMFGWAFGEPMRHSPTLCLPDDHDVFQGNIWGEGGEPMDMSDGKDQGASSKGGYREPVRMVNAVHRTCVAHHPEPFDPSPAEQGMSVYFGDMVYGDVSFAIVADRQFKSGPGHVDTGGGRADHVTERDFDTSILDKPGLELLGERQEAFLKHWADDWRGAKMKVLLSQTVFAGVATHHGSYNSFLLGDLDSGAWPQTARDRAIDLVRKSKALHISGDQHLTTLSQYGVREQRDSNWSFCTPAISAGYPRWWRPDEEGIPHENRPMHDLPNTGEFVDGFGNLVYIYAVGHPIPAKSKHRYERAHEKGSGFGYVLMDPETETFEIHSYRFLVDVTDGNPENEFPGWPVTLHADDNSGARRLFNGVNTEGWHGRPHFDPYKFDELSAEEQKAKIAQWNDEAEKHWSVENGELVNDGAGPYLTTNEEFENYELQLEYKTVPEADSGIYLKGTPQVQIWDSTQEAKFSIGANLGSGGLWNNSEGNPGKNPLVLADRPFGEWNKVRVVQVGARTSVWLNDQQVVDRAIMENYWRRDEPLRRRGPIQLQTHGGEIRWRNITLQPLDTEAANAFLAQDDDTGFKPLTDGKTLDGWIGAVDNYEVTPEGTIQCRPGHGGNLLTKDEYDDFVVRLYFRLPPRGNNGLAIRCPLDGDTAYVGMCELQVLDNEHPAYAKLDPRQYHGSAYGMAAAARGYLRPVGEWNYQEVRVEGSTIRVELNGNVILDTDLSKITDYASGRPHPGKDRKSGHFGFAGHNDPVEYRDVTIRRLK</sequence>
<feature type="signal peptide" evidence="2">
    <location>
        <begin position="1"/>
        <end position="24"/>
    </location>
</feature>
<feature type="domain" description="PhoD-like phosphatase metallophosphatase" evidence="4">
    <location>
        <begin position="378"/>
        <end position="684"/>
    </location>
</feature>
<proteinExistence type="predicted"/>
<dbReference type="Gene3D" id="2.60.120.560">
    <property type="entry name" value="Exo-inulinase, domain 1"/>
    <property type="match status" value="2"/>
</dbReference>